<protein>
    <submittedName>
        <fullName evidence="5">Putative HTH-type transcriptional regulator</fullName>
    </submittedName>
</protein>
<dbReference type="InterPro" id="IPR028978">
    <property type="entry name" value="Chorismate_lyase_/UTRA_dom_sf"/>
</dbReference>
<dbReference type="SUPFAM" id="SSF46785">
    <property type="entry name" value="Winged helix' DNA-binding domain"/>
    <property type="match status" value="1"/>
</dbReference>
<dbReference type="PROSITE" id="PS50949">
    <property type="entry name" value="HTH_GNTR"/>
    <property type="match status" value="1"/>
</dbReference>
<dbReference type="InterPro" id="IPR011663">
    <property type="entry name" value="UTRA"/>
</dbReference>
<dbReference type="Proteomes" id="UP000258927">
    <property type="component" value="Chromosome"/>
</dbReference>
<evidence type="ECO:0000256" key="2">
    <source>
        <dbReference type="ARBA" id="ARBA00023125"/>
    </source>
</evidence>
<evidence type="ECO:0000313" key="6">
    <source>
        <dbReference type="Proteomes" id="UP000258927"/>
    </source>
</evidence>
<dbReference type="PANTHER" id="PTHR44846">
    <property type="entry name" value="MANNOSYL-D-GLYCERATE TRANSPORT/METABOLISM SYSTEM REPRESSOR MNGR-RELATED"/>
    <property type="match status" value="1"/>
</dbReference>
<evidence type="ECO:0000313" key="5">
    <source>
        <dbReference type="EMBL" id="AVX03097.1"/>
    </source>
</evidence>
<dbReference type="STRING" id="1122213.GCA_000423365_03264"/>
<dbReference type="SUPFAM" id="SSF64288">
    <property type="entry name" value="Chorismate lyase-like"/>
    <property type="match status" value="1"/>
</dbReference>
<dbReference type="PANTHER" id="PTHR44846:SF1">
    <property type="entry name" value="MANNOSYL-D-GLYCERATE TRANSPORT_METABOLISM SYSTEM REPRESSOR MNGR-RELATED"/>
    <property type="match status" value="1"/>
</dbReference>
<dbReference type="EMBL" id="CP021330">
    <property type="protein sequence ID" value="AVX03097.1"/>
    <property type="molecule type" value="Genomic_DNA"/>
</dbReference>
<dbReference type="Gene3D" id="3.40.1410.10">
    <property type="entry name" value="Chorismate lyase-like"/>
    <property type="match status" value="1"/>
</dbReference>
<dbReference type="KEGG" id="mmyr:MXMO3_00552"/>
<evidence type="ECO:0000256" key="3">
    <source>
        <dbReference type="ARBA" id="ARBA00023163"/>
    </source>
</evidence>
<name>A0A2R4MAM9_9HYPH</name>
<sequence length="241" mass="26624">MSKIERGQGVSLWRQIAERLQHEIVAGTYKPGTQLPTEVELANDYEVNRHTVRRAIAALTENGFLTATRGRGTFVADAPITYPISSRTRFSEIISAQKRQPGGRLISSAEEAATEDVAKHLNIAAGDSVLRIETLRVADGVPITVATIWFRKDLLPDLVPHYAELGSISKALARAGFENYKRDKSWVTAIAATADDARLLQVEVGYPLMQITSVNVSESGEKLQYTRSRFRGETVQLEIES</sequence>
<dbReference type="Gene3D" id="1.10.10.10">
    <property type="entry name" value="Winged helix-like DNA-binding domain superfamily/Winged helix DNA-binding domain"/>
    <property type="match status" value="1"/>
</dbReference>
<evidence type="ECO:0000259" key="4">
    <source>
        <dbReference type="PROSITE" id="PS50949"/>
    </source>
</evidence>
<reference evidence="5 6" key="1">
    <citation type="submission" date="2017-05" db="EMBL/GenBank/DDBJ databases">
        <title>Genome Analysis of Maritalea myrionectae HL2708#5.</title>
        <authorList>
            <consortium name="Cotde Inc.-PKNU"/>
            <person name="Jang D."/>
            <person name="Oh H.-M."/>
        </authorList>
    </citation>
    <scope>NUCLEOTIDE SEQUENCE [LARGE SCALE GENOMIC DNA]</scope>
    <source>
        <strain evidence="5 6">HL2708#5</strain>
    </source>
</reference>
<dbReference type="InterPro" id="IPR050679">
    <property type="entry name" value="Bact_HTH_transcr_reg"/>
</dbReference>
<dbReference type="GO" id="GO:0003700">
    <property type="term" value="F:DNA-binding transcription factor activity"/>
    <property type="evidence" value="ECO:0007669"/>
    <property type="project" value="InterPro"/>
</dbReference>
<dbReference type="GO" id="GO:0045892">
    <property type="term" value="P:negative regulation of DNA-templated transcription"/>
    <property type="evidence" value="ECO:0007669"/>
    <property type="project" value="TreeGrafter"/>
</dbReference>
<dbReference type="PRINTS" id="PR00035">
    <property type="entry name" value="HTHGNTR"/>
</dbReference>
<dbReference type="InterPro" id="IPR036388">
    <property type="entry name" value="WH-like_DNA-bd_sf"/>
</dbReference>
<evidence type="ECO:0000256" key="1">
    <source>
        <dbReference type="ARBA" id="ARBA00023015"/>
    </source>
</evidence>
<dbReference type="CDD" id="cd07377">
    <property type="entry name" value="WHTH_GntR"/>
    <property type="match status" value="1"/>
</dbReference>
<keyword evidence="6" id="KW-1185">Reference proteome</keyword>
<dbReference type="AlphaFoldDB" id="A0A2R4MAM9"/>
<dbReference type="Pfam" id="PF00392">
    <property type="entry name" value="GntR"/>
    <property type="match status" value="1"/>
</dbReference>
<dbReference type="InterPro" id="IPR012702">
    <property type="entry name" value="CP_lyase_PhnF"/>
</dbReference>
<keyword evidence="3" id="KW-0804">Transcription</keyword>
<gene>
    <name evidence="5" type="ORF">MXMO3_00552</name>
</gene>
<keyword evidence="1" id="KW-0805">Transcription regulation</keyword>
<dbReference type="InterPro" id="IPR036390">
    <property type="entry name" value="WH_DNA-bd_sf"/>
</dbReference>
<organism evidence="5 6">
    <name type="scientific">Maritalea myrionectae</name>
    <dbReference type="NCBI Taxonomy" id="454601"/>
    <lineage>
        <taxon>Bacteria</taxon>
        <taxon>Pseudomonadati</taxon>
        <taxon>Pseudomonadota</taxon>
        <taxon>Alphaproteobacteria</taxon>
        <taxon>Hyphomicrobiales</taxon>
        <taxon>Devosiaceae</taxon>
        <taxon>Maritalea</taxon>
    </lineage>
</organism>
<accession>A0A2R4MAM9</accession>
<dbReference type="GO" id="GO:0003677">
    <property type="term" value="F:DNA binding"/>
    <property type="evidence" value="ECO:0007669"/>
    <property type="project" value="UniProtKB-KW"/>
</dbReference>
<feature type="domain" description="HTH gntR-type" evidence="4">
    <location>
        <begin position="10"/>
        <end position="78"/>
    </location>
</feature>
<keyword evidence="2" id="KW-0238">DNA-binding</keyword>
<dbReference type="NCBIfam" id="TIGR02325">
    <property type="entry name" value="C_P_lyase_phnF"/>
    <property type="match status" value="1"/>
</dbReference>
<dbReference type="InterPro" id="IPR000524">
    <property type="entry name" value="Tscrpt_reg_HTH_GntR"/>
</dbReference>
<proteinExistence type="predicted"/>
<dbReference type="SMART" id="SM00866">
    <property type="entry name" value="UTRA"/>
    <property type="match status" value="1"/>
</dbReference>
<dbReference type="SMART" id="SM00345">
    <property type="entry name" value="HTH_GNTR"/>
    <property type="match status" value="1"/>
</dbReference>
<dbReference type="Pfam" id="PF07702">
    <property type="entry name" value="UTRA"/>
    <property type="match status" value="1"/>
</dbReference>